<gene>
    <name evidence="1" type="primary">Cni-C25D7.16</name>
    <name evidence="1" type="synonym">Cnig_chr_V.g20413</name>
    <name evidence="1" type="ORF">B9Z55_020413</name>
</gene>
<dbReference type="AlphaFoldDB" id="A0A2G5TMM6"/>
<evidence type="ECO:0000313" key="1">
    <source>
        <dbReference type="EMBL" id="PIC28539.1"/>
    </source>
</evidence>
<comment type="caution">
    <text evidence="1">The sequence shown here is derived from an EMBL/GenBank/DDBJ whole genome shotgun (WGS) entry which is preliminary data.</text>
</comment>
<proteinExistence type="predicted"/>
<dbReference type="EMBL" id="PDUG01000005">
    <property type="protein sequence ID" value="PIC28539.1"/>
    <property type="molecule type" value="Genomic_DNA"/>
</dbReference>
<sequence>MTSSSGLPQIEIRVNWQEISTIEKKIIDALKGIKVRDISEANMILFKKNGVSFHIVWLLRILFFQEIHVQIELKPFAFPDTERCKGVQANTTSLVGQQRIGCLGIEFRQEKASRRGRRLRMSTGVQTVSTAAQQ</sequence>
<accession>A0A2G5TMM6</accession>
<organism evidence="1 2">
    <name type="scientific">Caenorhabditis nigoni</name>
    <dbReference type="NCBI Taxonomy" id="1611254"/>
    <lineage>
        <taxon>Eukaryota</taxon>
        <taxon>Metazoa</taxon>
        <taxon>Ecdysozoa</taxon>
        <taxon>Nematoda</taxon>
        <taxon>Chromadorea</taxon>
        <taxon>Rhabditida</taxon>
        <taxon>Rhabditina</taxon>
        <taxon>Rhabditomorpha</taxon>
        <taxon>Rhabditoidea</taxon>
        <taxon>Rhabditidae</taxon>
        <taxon>Peloderinae</taxon>
        <taxon>Caenorhabditis</taxon>
    </lineage>
</organism>
<evidence type="ECO:0000313" key="2">
    <source>
        <dbReference type="Proteomes" id="UP000230233"/>
    </source>
</evidence>
<dbReference type="OrthoDB" id="5841362at2759"/>
<keyword evidence="2" id="KW-1185">Reference proteome</keyword>
<reference evidence="2" key="1">
    <citation type="submission" date="2017-10" db="EMBL/GenBank/DDBJ databases">
        <title>Rapid genome shrinkage in a self-fertile nematode reveals novel sperm competition proteins.</title>
        <authorList>
            <person name="Yin D."/>
            <person name="Schwarz E.M."/>
            <person name="Thomas C.G."/>
            <person name="Felde R.L."/>
            <person name="Korf I.F."/>
            <person name="Cutter A.D."/>
            <person name="Schartner C.M."/>
            <person name="Ralston E.J."/>
            <person name="Meyer B.J."/>
            <person name="Haag E.S."/>
        </authorList>
    </citation>
    <scope>NUCLEOTIDE SEQUENCE [LARGE SCALE GENOMIC DNA]</scope>
    <source>
        <strain evidence="2">JU1422</strain>
    </source>
</reference>
<protein>
    <submittedName>
        <fullName evidence="1">Uncharacterized protein</fullName>
    </submittedName>
</protein>
<name>A0A2G5TMM6_9PELO</name>
<dbReference type="Proteomes" id="UP000230233">
    <property type="component" value="Chromosome V"/>
</dbReference>